<dbReference type="InterPro" id="IPR011711">
    <property type="entry name" value="GntR_C"/>
</dbReference>
<keyword evidence="2" id="KW-0238">DNA-binding</keyword>
<gene>
    <name evidence="6" type="ordered locus">Arad_8616</name>
</gene>
<protein>
    <submittedName>
        <fullName evidence="6">Transcriptional regulator protein</fullName>
    </submittedName>
</protein>
<dbReference type="AlphaFoldDB" id="B9JIV4"/>
<dbReference type="GO" id="GO:0003677">
    <property type="term" value="F:DNA binding"/>
    <property type="evidence" value="ECO:0007669"/>
    <property type="project" value="UniProtKB-KW"/>
</dbReference>
<dbReference type="InterPro" id="IPR008920">
    <property type="entry name" value="TF_FadR/GntR_C"/>
</dbReference>
<evidence type="ECO:0000256" key="2">
    <source>
        <dbReference type="ARBA" id="ARBA00023125"/>
    </source>
</evidence>
<dbReference type="HOGENOM" id="CLU_017584_5_2_5"/>
<dbReference type="SUPFAM" id="SSF48008">
    <property type="entry name" value="GntR ligand-binding domain-like"/>
    <property type="match status" value="1"/>
</dbReference>
<feature type="region of interest" description="Disordered" evidence="4">
    <location>
        <begin position="1"/>
        <end position="21"/>
    </location>
</feature>
<dbReference type="Pfam" id="PF07729">
    <property type="entry name" value="FCD"/>
    <property type="match status" value="1"/>
</dbReference>
<dbReference type="SMART" id="SM00895">
    <property type="entry name" value="FCD"/>
    <property type="match status" value="1"/>
</dbReference>
<dbReference type="SUPFAM" id="SSF46785">
    <property type="entry name" value="Winged helix' DNA-binding domain"/>
    <property type="match status" value="1"/>
</dbReference>
<dbReference type="RefSeq" id="WP_007693568.1">
    <property type="nucleotide sequence ID" value="NC_011983.1"/>
</dbReference>
<dbReference type="PROSITE" id="PS50949">
    <property type="entry name" value="HTH_GNTR"/>
    <property type="match status" value="1"/>
</dbReference>
<dbReference type="STRING" id="311403.Arad_8616"/>
<reference evidence="6 7" key="1">
    <citation type="journal article" date="2009" name="J. Bacteriol.">
        <title>Genome sequences of three Agrobacterium biovars help elucidate the evolution of multichromosome genomes in bacteria.</title>
        <authorList>
            <person name="Slater S.C."/>
            <person name="Goldman B.S."/>
            <person name="Goodner B."/>
            <person name="Setubal J.C."/>
            <person name="Farrand S.K."/>
            <person name="Nester E.W."/>
            <person name="Burr T.J."/>
            <person name="Banta L."/>
            <person name="Dickerman A.W."/>
            <person name="Paulsen I."/>
            <person name="Otten L."/>
            <person name="Suen G."/>
            <person name="Welch R."/>
            <person name="Almeida N.F."/>
            <person name="Arnold F."/>
            <person name="Burton O.T."/>
            <person name="Du Z."/>
            <person name="Ewing A."/>
            <person name="Godsy E."/>
            <person name="Heisel S."/>
            <person name="Houmiel K.L."/>
            <person name="Jhaveri J."/>
            <person name="Lu J."/>
            <person name="Miller N.M."/>
            <person name="Norton S."/>
            <person name="Chen Q."/>
            <person name="Phoolcharoen W."/>
            <person name="Ohlin V."/>
            <person name="Ondrusek D."/>
            <person name="Pride N."/>
            <person name="Stricklin S.L."/>
            <person name="Sun J."/>
            <person name="Wheeler C."/>
            <person name="Wilson L."/>
            <person name="Zhu H."/>
            <person name="Wood D.W."/>
        </authorList>
    </citation>
    <scope>NUCLEOTIDE SEQUENCE [LARGE SCALE GENOMIC DNA]</scope>
    <source>
        <strain evidence="7">K84 / ATCC BAA-868</strain>
    </source>
</reference>
<organism evidence="6 7">
    <name type="scientific">Rhizobium rhizogenes (strain K84 / ATCC BAA-868)</name>
    <name type="common">Agrobacterium radiobacter</name>
    <dbReference type="NCBI Taxonomy" id="311403"/>
    <lineage>
        <taxon>Bacteria</taxon>
        <taxon>Pseudomonadati</taxon>
        <taxon>Pseudomonadota</taxon>
        <taxon>Alphaproteobacteria</taxon>
        <taxon>Hyphomicrobiales</taxon>
        <taxon>Rhizobiaceae</taxon>
        <taxon>Rhizobium/Agrobacterium group</taxon>
        <taxon>Rhizobium</taxon>
    </lineage>
</organism>
<evidence type="ECO:0000256" key="3">
    <source>
        <dbReference type="ARBA" id="ARBA00023163"/>
    </source>
</evidence>
<name>B9JIV4_RHIR8</name>
<dbReference type="InterPro" id="IPR036388">
    <property type="entry name" value="WH-like_DNA-bd_sf"/>
</dbReference>
<sequence>MAGKRKQLKVVEKVEPTSPSKRRNSVNLVELAYEQLENRIISCELKPGSFLAIQDLVDITGFSRTPVHQAVSKLAADTLVIIHPRQGLQIAPIDLARERMLLRLRRDLERFVVTLASEHSTATHRSQMMHITRVLQEQRETMTIGDFNVFDRRIDKLILLAAGEPFLEHTLRPLHTLFRRIGLIHHTNIGGAESLAGTIDTHIAVLEAIAKRNVTQAVEASDALIGFVDGMFDTIERKIDPSILDSSLESLVAS</sequence>
<evidence type="ECO:0000256" key="1">
    <source>
        <dbReference type="ARBA" id="ARBA00023015"/>
    </source>
</evidence>
<dbReference type="Proteomes" id="UP000001600">
    <property type="component" value="Chromosome 2"/>
</dbReference>
<dbReference type="InterPro" id="IPR000524">
    <property type="entry name" value="Tscrpt_reg_HTH_GntR"/>
</dbReference>
<evidence type="ECO:0000313" key="7">
    <source>
        <dbReference type="Proteomes" id="UP000001600"/>
    </source>
</evidence>
<dbReference type="Gene3D" id="1.20.120.530">
    <property type="entry name" value="GntR ligand-binding domain-like"/>
    <property type="match status" value="1"/>
</dbReference>
<keyword evidence="1" id="KW-0805">Transcription regulation</keyword>
<keyword evidence="3" id="KW-0804">Transcription</keyword>
<accession>B9JIV4</accession>
<dbReference type="GO" id="GO:0003700">
    <property type="term" value="F:DNA-binding transcription factor activity"/>
    <property type="evidence" value="ECO:0007669"/>
    <property type="project" value="InterPro"/>
</dbReference>
<dbReference type="SMART" id="SM00345">
    <property type="entry name" value="HTH_GNTR"/>
    <property type="match status" value="1"/>
</dbReference>
<evidence type="ECO:0000256" key="4">
    <source>
        <dbReference type="SAM" id="MobiDB-lite"/>
    </source>
</evidence>
<evidence type="ECO:0000259" key="5">
    <source>
        <dbReference type="PROSITE" id="PS50949"/>
    </source>
</evidence>
<evidence type="ECO:0000313" key="6">
    <source>
        <dbReference type="EMBL" id="ACM29846.1"/>
    </source>
</evidence>
<dbReference type="eggNOG" id="COG1802">
    <property type="taxonomic scope" value="Bacteria"/>
</dbReference>
<dbReference type="KEGG" id="ara:Arad_8616"/>
<dbReference type="Pfam" id="PF00392">
    <property type="entry name" value="GntR"/>
    <property type="match status" value="1"/>
</dbReference>
<feature type="domain" description="HTH gntR-type" evidence="5">
    <location>
        <begin position="26"/>
        <end position="93"/>
    </location>
</feature>
<dbReference type="InterPro" id="IPR036390">
    <property type="entry name" value="WH_DNA-bd_sf"/>
</dbReference>
<dbReference type="Gene3D" id="1.10.10.10">
    <property type="entry name" value="Winged helix-like DNA-binding domain superfamily/Winged helix DNA-binding domain"/>
    <property type="match status" value="1"/>
</dbReference>
<dbReference type="PANTHER" id="PTHR43537">
    <property type="entry name" value="TRANSCRIPTIONAL REGULATOR, GNTR FAMILY"/>
    <property type="match status" value="1"/>
</dbReference>
<proteinExistence type="predicted"/>
<dbReference type="EMBL" id="CP000629">
    <property type="protein sequence ID" value="ACM29846.1"/>
    <property type="molecule type" value="Genomic_DNA"/>
</dbReference>
<dbReference type="PANTHER" id="PTHR43537:SF45">
    <property type="entry name" value="GNTR FAMILY REGULATORY PROTEIN"/>
    <property type="match status" value="1"/>
</dbReference>